<dbReference type="InterPro" id="IPR020806">
    <property type="entry name" value="PKS_PP-bd"/>
</dbReference>
<sequence>MARRHLLYDRMRRPMLLHHVFEQQAKRWPHSVAVKCDSVSLTYSQLDRLSSKIARRCIDKGVKPGSLVGIYFRKSVNLFAAILGVLKAGAGYVPLDPKFPAERIVDICEDARVSLVLSEGTLGREIADSIDSVEWLLLDADEERAARRRIRAARLAPVPVRPTSAAYAIYTSGSTGRPKGVKITHKNALAFVKAMKASYGIKKSDRIYQGFSVAFDASVEEIWAAFSTGATLVIPTEDIGRSPSDAADFIEQEGVSYFSTVPSFLAMIPRDLPNVRLLVLGGEACPPDLVNRWAKPGRRMLNTYGPTEATVVATLAECVAGQPVSIGTAIPGYAIHVLDERGNPVRPGEEGELYIGGAAVSPGYINRASQTAERFLPDRLSGTRGRLYRTSDLVRLGYDGELYFLGRIDGQIKLRGFRIELPEIEAVLLDHPQVAASSVNVFDVNGSKELGAFIVPNAEITSEIRVELADLLRRRVPEYMVPKYLDVIDALPLMTSGKVDRRQLPLPQTLLKGEQQIVAPETDFERGIAEVWGACLGVTSVSVEDDFFLDLGGHSLLAARVATEMRERLGLPSVSVRHLYQHRTIRALAAALGGHAQPAPDERSREGPQEELPSLRAFKLVPPWERWLCVGLQTLSIALYYLVLSAPVTLTVLVLKSAYEGATTAEDAALILTAAGFLIWPSMLSLSIILKWLVIGRYKPGRYPLWGLYYFRWWFVGKFQSLSWSSMFVGSPLMSLYFRAMGARVGKNCVIGTAHCSAFDLISIGDGACIGAETQFLGCRVEDGMLVIAPVTIGENCFIGQHCALGLNVEMAAGSALDDMSLLIDGARLQSDVKWRGVPAALADFDLPPANTARRGGEAVWGLIHLALVYVMGYFLIVALLPPIALVALVLINYGVYVGAAALLVAVPLAVAWYIACAVLMKRVVLGRIRPGTYSVRSLTYLRHWFLSYLLNNTREILQPLYSTLFFPTVLRLLGAKIGKGVEVSTVMQFTPDLLTVKGGSFLADACIVGGARIHRGALSIEAVNIGARTFVGNSAFVPGGTTIGDDSLVGVLSTPPQTKEPLEANSRWLGSPGFELPPPVVQPSCSFADSKTYKPSRSMVFARACVDLLRICLPGWLSGAALVAFCYALIAIRNSHSPEETVLFSPLLSFASALGLLFAAAAVKVALRGTFHPVIKPLWSSYVWFTEVINGVFETLAANIMEPVLGTPYAGPCLGLFGCKVGRWVFVDTTLFSEFDLVEIRDHAALNLGATVQTHLFEDRVMKADKLVIGEGCTVGNMAVVLYSTSMERGAVLGPLSVLMKGETLTPGSYSVGIPASPVPRADALQRLPVLEAKGGGVSAERSLEHANAA</sequence>
<dbReference type="GO" id="GO:0072330">
    <property type="term" value="P:monocarboxylic acid biosynthetic process"/>
    <property type="evidence" value="ECO:0007669"/>
    <property type="project" value="UniProtKB-ARBA"/>
</dbReference>
<accession>A0A8I1KLN9</accession>
<evidence type="ECO:0000313" key="5">
    <source>
        <dbReference type="EMBL" id="MBJ7543778.1"/>
    </source>
</evidence>
<reference evidence="5 6" key="1">
    <citation type="submission" date="2020-12" db="EMBL/GenBank/DDBJ databases">
        <title>Revised draft genomes of Rhodomicrobium vannielii ATCC 17100 and Rhodomicrobium udaipurense JA643.</title>
        <authorList>
            <person name="Conners E.M."/>
            <person name="Davenport E.J."/>
            <person name="Bose A."/>
        </authorList>
    </citation>
    <scope>NUCLEOTIDE SEQUENCE [LARGE SCALE GENOMIC DNA]</scope>
    <source>
        <strain evidence="5 6">JA643</strain>
    </source>
</reference>
<dbReference type="SUPFAM" id="SSF56801">
    <property type="entry name" value="Acetyl-CoA synthetase-like"/>
    <property type="match status" value="1"/>
</dbReference>
<evidence type="ECO:0000259" key="4">
    <source>
        <dbReference type="PROSITE" id="PS50075"/>
    </source>
</evidence>
<dbReference type="FunFam" id="3.40.50.12780:FF:000012">
    <property type="entry name" value="Non-ribosomal peptide synthetase"/>
    <property type="match status" value="1"/>
</dbReference>
<protein>
    <submittedName>
        <fullName evidence="5">Amino acid adenylation domain-containing protein</fullName>
    </submittedName>
</protein>
<dbReference type="InterPro" id="IPR036736">
    <property type="entry name" value="ACP-like_sf"/>
</dbReference>
<dbReference type="Gene3D" id="3.30.300.30">
    <property type="match status" value="1"/>
</dbReference>
<dbReference type="InterPro" id="IPR010071">
    <property type="entry name" value="AA_adenyl_dom"/>
</dbReference>
<proteinExistence type="predicted"/>
<dbReference type="FunFam" id="1.10.1200.10:FF:000016">
    <property type="entry name" value="Non-ribosomal peptide synthase"/>
    <property type="match status" value="1"/>
</dbReference>
<dbReference type="InterPro" id="IPR042099">
    <property type="entry name" value="ANL_N_sf"/>
</dbReference>
<dbReference type="CDD" id="cd05930">
    <property type="entry name" value="A_NRPS"/>
    <property type="match status" value="1"/>
</dbReference>
<dbReference type="Pfam" id="PF00550">
    <property type="entry name" value="PP-binding"/>
    <property type="match status" value="1"/>
</dbReference>
<dbReference type="InterPro" id="IPR009081">
    <property type="entry name" value="PP-bd_ACP"/>
</dbReference>
<keyword evidence="3" id="KW-0472">Membrane</keyword>
<dbReference type="GO" id="GO:0031177">
    <property type="term" value="F:phosphopantetheine binding"/>
    <property type="evidence" value="ECO:0007669"/>
    <property type="project" value="InterPro"/>
</dbReference>
<dbReference type="InterPro" id="IPR045851">
    <property type="entry name" value="AMP-bd_C_sf"/>
</dbReference>
<dbReference type="PANTHER" id="PTHR45527">
    <property type="entry name" value="NONRIBOSOMAL PEPTIDE SYNTHETASE"/>
    <property type="match status" value="1"/>
</dbReference>
<gene>
    <name evidence="5" type="ORF">JDN41_09405</name>
</gene>
<feature type="transmembrane region" description="Helical" evidence="3">
    <location>
        <begin position="638"/>
        <end position="656"/>
    </location>
</feature>
<evidence type="ECO:0000256" key="2">
    <source>
        <dbReference type="ARBA" id="ARBA00022553"/>
    </source>
</evidence>
<dbReference type="NCBIfam" id="TIGR01733">
    <property type="entry name" value="AA-adenyl-dom"/>
    <property type="match status" value="1"/>
</dbReference>
<dbReference type="InterPro" id="IPR000873">
    <property type="entry name" value="AMP-dep_synth/lig_dom"/>
</dbReference>
<dbReference type="SUPFAM" id="SSF47336">
    <property type="entry name" value="ACP-like"/>
    <property type="match status" value="1"/>
</dbReference>
<keyword evidence="3" id="KW-1133">Transmembrane helix</keyword>
<dbReference type="GO" id="GO:0044550">
    <property type="term" value="P:secondary metabolite biosynthetic process"/>
    <property type="evidence" value="ECO:0007669"/>
    <property type="project" value="TreeGrafter"/>
</dbReference>
<dbReference type="Pfam" id="PF00501">
    <property type="entry name" value="AMP-binding"/>
    <property type="match status" value="1"/>
</dbReference>
<dbReference type="SMART" id="SM00823">
    <property type="entry name" value="PKS_PP"/>
    <property type="match status" value="1"/>
</dbReference>
<feature type="transmembrane region" description="Helical" evidence="3">
    <location>
        <begin position="1143"/>
        <end position="1168"/>
    </location>
</feature>
<dbReference type="NCBIfam" id="TIGR02353">
    <property type="entry name" value="NRPS_term_dom"/>
    <property type="match status" value="1"/>
</dbReference>
<feature type="transmembrane region" description="Helical" evidence="3">
    <location>
        <begin position="1109"/>
        <end position="1131"/>
    </location>
</feature>
<dbReference type="FunFam" id="3.40.50.980:FF:000001">
    <property type="entry name" value="Non-ribosomal peptide synthetase"/>
    <property type="match status" value="1"/>
</dbReference>
<feature type="domain" description="Carrier" evidence="4">
    <location>
        <begin position="519"/>
        <end position="596"/>
    </location>
</feature>
<dbReference type="Gene3D" id="3.40.50.12780">
    <property type="entry name" value="N-terminal domain of ligase-like"/>
    <property type="match status" value="1"/>
</dbReference>
<organism evidence="5 6">
    <name type="scientific">Rhodomicrobium udaipurense</name>
    <dbReference type="NCBI Taxonomy" id="1202716"/>
    <lineage>
        <taxon>Bacteria</taxon>
        <taxon>Pseudomonadati</taxon>
        <taxon>Pseudomonadota</taxon>
        <taxon>Alphaproteobacteria</taxon>
        <taxon>Hyphomicrobiales</taxon>
        <taxon>Hyphomicrobiaceae</taxon>
        <taxon>Rhodomicrobium</taxon>
    </lineage>
</organism>
<dbReference type="InterPro" id="IPR012728">
    <property type="entry name" value="Pls/PosA_C"/>
</dbReference>
<dbReference type="PROSITE" id="PS00012">
    <property type="entry name" value="PHOSPHOPANTETHEINE"/>
    <property type="match status" value="1"/>
</dbReference>
<dbReference type="Proteomes" id="UP000623250">
    <property type="component" value="Unassembled WGS sequence"/>
</dbReference>
<feature type="transmembrane region" description="Helical" evidence="3">
    <location>
        <begin position="713"/>
        <end position="738"/>
    </location>
</feature>
<dbReference type="PROSITE" id="PS50075">
    <property type="entry name" value="CARRIER"/>
    <property type="match status" value="1"/>
</dbReference>
<dbReference type="GO" id="GO:0005737">
    <property type="term" value="C:cytoplasm"/>
    <property type="evidence" value="ECO:0007669"/>
    <property type="project" value="TreeGrafter"/>
</dbReference>
<evidence type="ECO:0000313" key="6">
    <source>
        <dbReference type="Proteomes" id="UP000623250"/>
    </source>
</evidence>
<comment type="caution">
    <text evidence="5">The sequence shown here is derived from an EMBL/GenBank/DDBJ whole genome shotgun (WGS) entry which is preliminary data.</text>
</comment>
<feature type="transmembrane region" description="Helical" evidence="3">
    <location>
        <begin position="863"/>
        <end position="892"/>
    </location>
</feature>
<dbReference type="Gene3D" id="3.40.50.1820">
    <property type="entry name" value="alpha/beta hydrolase"/>
    <property type="match status" value="1"/>
</dbReference>
<name>A0A8I1KLN9_9HYPH</name>
<dbReference type="Pfam" id="PF13193">
    <property type="entry name" value="AMP-binding_C"/>
    <property type="match status" value="1"/>
</dbReference>
<dbReference type="InterPro" id="IPR001451">
    <property type="entry name" value="Hexapep"/>
</dbReference>
<feature type="transmembrane region" description="Helical" evidence="3">
    <location>
        <begin position="668"/>
        <end position="693"/>
    </location>
</feature>
<feature type="transmembrane region" description="Helical" evidence="3">
    <location>
        <begin position="898"/>
        <end position="921"/>
    </location>
</feature>
<evidence type="ECO:0000256" key="1">
    <source>
        <dbReference type="ARBA" id="ARBA00022450"/>
    </source>
</evidence>
<dbReference type="EMBL" id="JAEMUK010000017">
    <property type="protein sequence ID" value="MBJ7543778.1"/>
    <property type="molecule type" value="Genomic_DNA"/>
</dbReference>
<keyword evidence="1" id="KW-0596">Phosphopantetheine</keyword>
<dbReference type="InterPro" id="IPR025110">
    <property type="entry name" value="AMP-bd_C"/>
</dbReference>
<dbReference type="InterPro" id="IPR011004">
    <property type="entry name" value="Trimer_LpxA-like_sf"/>
</dbReference>
<dbReference type="GO" id="GO:0043041">
    <property type="term" value="P:amino acid activation for nonribosomal peptide biosynthetic process"/>
    <property type="evidence" value="ECO:0007669"/>
    <property type="project" value="TreeGrafter"/>
</dbReference>
<evidence type="ECO:0000256" key="3">
    <source>
        <dbReference type="SAM" id="Phobius"/>
    </source>
</evidence>
<keyword evidence="2" id="KW-0597">Phosphoprotein</keyword>
<dbReference type="SUPFAM" id="SSF51161">
    <property type="entry name" value="Trimeric LpxA-like enzymes"/>
    <property type="match status" value="3"/>
</dbReference>
<keyword evidence="3" id="KW-0812">Transmembrane</keyword>
<dbReference type="PANTHER" id="PTHR45527:SF1">
    <property type="entry name" value="FATTY ACID SYNTHASE"/>
    <property type="match status" value="1"/>
</dbReference>
<keyword evidence="6" id="KW-1185">Reference proteome</keyword>
<dbReference type="InterPro" id="IPR006162">
    <property type="entry name" value="Ppantetheine_attach_site"/>
</dbReference>
<dbReference type="Pfam" id="PF14602">
    <property type="entry name" value="Hexapep_2"/>
    <property type="match status" value="2"/>
</dbReference>
<dbReference type="InterPro" id="IPR029058">
    <property type="entry name" value="AB_hydrolase_fold"/>
</dbReference>
<dbReference type="Gene3D" id="2.160.10.10">
    <property type="entry name" value="Hexapeptide repeat proteins"/>
    <property type="match status" value="3"/>
</dbReference>